<proteinExistence type="predicted"/>
<comment type="caution">
    <text evidence="2">The sequence shown here is derived from an EMBL/GenBank/DDBJ whole genome shotgun (WGS) entry which is preliminary data.</text>
</comment>
<reference evidence="2" key="1">
    <citation type="submission" date="2023-08" db="EMBL/GenBank/DDBJ databases">
        <title>Pelteobagrus vachellii genome.</title>
        <authorList>
            <person name="Liu H."/>
        </authorList>
    </citation>
    <scope>NUCLEOTIDE SEQUENCE</scope>
    <source>
        <strain evidence="2">PRFRI_2022a</strain>
        <tissue evidence="2">Muscle</tissue>
    </source>
</reference>
<dbReference type="Proteomes" id="UP001187315">
    <property type="component" value="Unassembled WGS sequence"/>
</dbReference>
<gene>
    <name evidence="2" type="ORF">Q7C36_005325</name>
</gene>
<feature type="region of interest" description="Disordered" evidence="1">
    <location>
        <begin position="33"/>
        <end position="69"/>
    </location>
</feature>
<protein>
    <submittedName>
        <fullName evidence="2">Uncharacterized protein</fullName>
    </submittedName>
</protein>
<keyword evidence="3" id="KW-1185">Reference proteome</keyword>
<evidence type="ECO:0000313" key="3">
    <source>
        <dbReference type="Proteomes" id="UP001187315"/>
    </source>
</evidence>
<evidence type="ECO:0000256" key="1">
    <source>
        <dbReference type="SAM" id="MobiDB-lite"/>
    </source>
</evidence>
<evidence type="ECO:0000313" key="2">
    <source>
        <dbReference type="EMBL" id="KAK2857406.1"/>
    </source>
</evidence>
<accession>A0AA88NES3</accession>
<dbReference type="AlphaFoldDB" id="A0AA88NES3"/>
<organism evidence="2 3">
    <name type="scientific">Tachysurus vachellii</name>
    <name type="common">Darkbarbel catfish</name>
    <name type="synonym">Pelteobagrus vachellii</name>
    <dbReference type="NCBI Taxonomy" id="175792"/>
    <lineage>
        <taxon>Eukaryota</taxon>
        <taxon>Metazoa</taxon>
        <taxon>Chordata</taxon>
        <taxon>Craniata</taxon>
        <taxon>Vertebrata</taxon>
        <taxon>Euteleostomi</taxon>
        <taxon>Actinopterygii</taxon>
        <taxon>Neopterygii</taxon>
        <taxon>Teleostei</taxon>
        <taxon>Ostariophysi</taxon>
        <taxon>Siluriformes</taxon>
        <taxon>Bagridae</taxon>
        <taxon>Tachysurus</taxon>
    </lineage>
</organism>
<dbReference type="EMBL" id="JAVHJS010000005">
    <property type="protein sequence ID" value="KAK2857406.1"/>
    <property type="molecule type" value="Genomic_DNA"/>
</dbReference>
<sequence>MAGIEEQRLQHSFRTSSVTLKAFQLTFRQDVSSQAHEHLSTGPRLGTRFRLSEEADEVSVDKNKRSRRS</sequence>
<name>A0AA88NES3_TACVA</name>